<dbReference type="STRING" id="47427.A0A2H3DG19"/>
<keyword evidence="2" id="KW-1185">Reference proteome</keyword>
<gene>
    <name evidence="1" type="ORF">ARMGADRAFT_1029981</name>
</gene>
<sequence length="172" mass="19755">MDTLLGNGSLRLSSEGDGSDAGMRTLLFLRPSWQQAMMNNAIVDEYFVRKLPKVSQRNNLDGDWYMGYRIESGDVWGLEEVRKEERPLKGQLVLQDITGELHSIKTVAYHKYPIPNGSYMLIGRREVLIGLWVVGWLREDGKFEKLSVFEISKGHLHLKKFRAKGKVRTELC</sequence>
<organism evidence="1 2">
    <name type="scientific">Armillaria gallica</name>
    <name type="common">Bulbous honey fungus</name>
    <name type="synonym">Armillaria bulbosa</name>
    <dbReference type="NCBI Taxonomy" id="47427"/>
    <lineage>
        <taxon>Eukaryota</taxon>
        <taxon>Fungi</taxon>
        <taxon>Dikarya</taxon>
        <taxon>Basidiomycota</taxon>
        <taxon>Agaricomycotina</taxon>
        <taxon>Agaricomycetes</taxon>
        <taxon>Agaricomycetidae</taxon>
        <taxon>Agaricales</taxon>
        <taxon>Marasmiineae</taxon>
        <taxon>Physalacriaceae</taxon>
        <taxon>Armillaria</taxon>
    </lineage>
</organism>
<dbReference type="EMBL" id="KZ293655">
    <property type="protein sequence ID" value="PBK94165.1"/>
    <property type="molecule type" value="Genomic_DNA"/>
</dbReference>
<dbReference type="InParanoid" id="A0A2H3DG19"/>
<accession>A0A2H3DG19</accession>
<protein>
    <submittedName>
        <fullName evidence="1">Uncharacterized protein</fullName>
    </submittedName>
</protein>
<evidence type="ECO:0000313" key="1">
    <source>
        <dbReference type="EMBL" id="PBK94165.1"/>
    </source>
</evidence>
<evidence type="ECO:0000313" key="2">
    <source>
        <dbReference type="Proteomes" id="UP000217790"/>
    </source>
</evidence>
<dbReference type="AlphaFoldDB" id="A0A2H3DG19"/>
<reference evidence="2" key="1">
    <citation type="journal article" date="2017" name="Nat. Ecol. Evol.">
        <title>Genome expansion and lineage-specific genetic innovations in the forest pathogenic fungi Armillaria.</title>
        <authorList>
            <person name="Sipos G."/>
            <person name="Prasanna A.N."/>
            <person name="Walter M.C."/>
            <person name="O'Connor E."/>
            <person name="Balint B."/>
            <person name="Krizsan K."/>
            <person name="Kiss B."/>
            <person name="Hess J."/>
            <person name="Varga T."/>
            <person name="Slot J."/>
            <person name="Riley R."/>
            <person name="Boka B."/>
            <person name="Rigling D."/>
            <person name="Barry K."/>
            <person name="Lee J."/>
            <person name="Mihaltcheva S."/>
            <person name="LaButti K."/>
            <person name="Lipzen A."/>
            <person name="Waldron R."/>
            <person name="Moloney N.M."/>
            <person name="Sperisen C."/>
            <person name="Kredics L."/>
            <person name="Vagvoelgyi C."/>
            <person name="Patrignani A."/>
            <person name="Fitzpatrick D."/>
            <person name="Nagy I."/>
            <person name="Doyle S."/>
            <person name="Anderson J.B."/>
            <person name="Grigoriev I.V."/>
            <person name="Gueldener U."/>
            <person name="Muensterkoetter M."/>
            <person name="Nagy L.G."/>
        </authorList>
    </citation>
    <scope>NUCLEOTIDE SEQUENCE [LARGE SCALE GENOMIC DNA]</scope>
    <source>
        <strain evidence="2">Ar21-2</strain>
    </source>
</reference>
<proteinExistence type="predicted"/>
<dbReference type="Proteomes" id="UP000217790">
    <property type="component" value="Unassembled WGS sequence"/>
</dbReference>
<name>A0A2H3DG19_ARMGA</name>